<reference evidence="2" key="1">
    <citation type="submission" date="2022-03" db="EMBL/GenBank/DDBJ databases">
        <authorList>
            <person name="Alioto T."/>
            <person name="Alioto T."/>
            <person name="Gomez Garrido J."/>
        </authorList>
    </citation>
    <scope>NUCLEOTIDE SEQUENCE</scope>
</reference>
<name>A0AAD1VLF9_PELCU</name>
<feature type="region of interest" description="Disordered" evidence="1">
    <location>
        <begin position="85"/>
        <end position="167"/>
    </location>
</feature>
<keyword evidence="3" id="KW-1185">Reference proteome</keyword>
<evidence type="ECO:0000313" key="2">
    <source>
        <dbReference type="EMBL" id="CAH2220653.1"/>
    </source>
</evidence>
<gene>
    <name evidence="2" type="ORF">PECUL_23A059934</name>
</gene>
<evidence type="ECO:0000313" key="3">
    <source>
        <dbReference type="Proteomes" id="UP001295444"/>
    </source>
</evidence>
<organism evidence="2 3">
    <name type="scientific">Pelobates cultripes</name>
    <name type="common">Western spadefoot toad</name>
    <dbReference type="NCBI Taxonomy" id="61616"/>
    <lineage>
        <taxon>Eukaryota</taxon>
        <taxon>Metazoa</taxon>
        <taxon>Chordata</taxon>
        <taxon>Craniata</taxon>
        <taxon>Vertebrata</taxon>
        <taxon>Euteleostomi</taxon>
        <taxon>Amphibia</taxon>
        <taxon>Batrachia</taxon>
        <taxon>Anura</taxon>
        <taxon>Pelobatoidea</taxon>
        <taxon>Pelobatidae</taxon>
        <taxon>Pelobates</taxon>
    </lineage>
</organism>
<dbReference type="AlphaFoldDB" id="A0AAD1VLF9"/>
<feature type="compositionally biased region" description="Polar residues" evidence="1">
    <location>
        <begin position="103"/>
        <end position="121"/>
    </location>
</feature>
<evidence type="ECO:0000256" key="1">
    <source>
        <dbReference type="SAM" id="MobiDB-lite"/>
    </source>
</evidence>
<feature type="region of interest" description="Disordered" evidence="1">
    <location>
        <begin position="43"/>
        <end position="69"/>
    </location>
</feature>
<dbReference type="EMBL" id="OW240912">
    <property type="protein sequence ID" value="CAH2220653.1"/>
    <property type="molecule type" value="Genomic_DNA"/>
</dbReference>
<proteinExistence type="predicted"/>
<protein>
    <submittedName>
        <fullName evidence="2">Uncharacterized protein</fullName>
    </submittedName>
</protein>
<sequence length="167" mass="18685">MAERTSNFTTEAYLVASQARLNLIFDKFWAQLAARQMVTSQPVQHTAKPEKSQTYLHSPAKHPKLPSTQINLRRPRKKLRKLKIHMPVSPWRLAKPGGKHMAANSTDNGQAKGTLTPTTAQDGRPMCRSTTRHSGAVQPHTLKKGTDPQDIYPLQSKQRPPHRLGIG</sequence>
<accession>A0AAD1VLF9</accession>
<dbReference type="Proteomes" id="UP001295444">
    <property type="component" value="Chromosome 01"/>
</dbReference>